<dbReference type="AlphaFoldDB" id="A0A183TUA4"/>
<evidence type="ECO:0000313" key="3">
    <source>
        <dbReference type="Proteomes" id="UP000275846"/>
    </source>
</evidence>
<evidence type="ECO:0000256" key="1">
    <source>
        <dbReference type="SAM" id="MobiDB-lite"/>
    </source>
</evidence>
<protein>
    <submittedName>
        <fullName evidence="2 4">Uncharacterized protein</fullName>
    </submittedName>
</protein>
<keyword evidence="3" id="KW-1185">Reference proteome</keyword>
<proteinExistence type="predicted"/>
<evidence type="ECO:0000313" key="4">
    <source>
        <dbReference type="WBParaSite" id="SSLN_0002079601-mRNA-1"/>
    </source>
</evidence>
<name>A0A183TUA4_SCHSO</name>
<dbReference type="WBParaSite" id="SSLN_0002079601-mRNA-1">
    <property type="protein sequence ID" value="SSLN_0002079601-mRNA-1"/>
    <property type="gene ID" value="SSLN_0002079601"/>
</dbReference>
<reference evidence="4" key="1">
    <citation type="submission" date="2016-06" db="UniProtKB">
        <authorList>
            <consortium name="WormBaseParasite"/>
        </authorList>
    </citation>
    <scope>IDENTIFICATION</scope>
</reference>
<evidence type="ECO:0000313" key="2">
    <source>
        <dbReference type="EMBL" id="VDM06438.1"/>
    </source>
</evidence>
<reference evidence="2 3" key="2">
    <citation type="submission" date="2018-11" db="EMBL/GenBank/DDBJ databases">
        <authorList>
            <consortium name="Pathogen Informatics"/>
        </authorList>
    </citation>
    <scope>NUCLEOTIDE SEQUENCE [LARGE SCALE GENOMIC DNA]</scope>
    <source>
        <strain evidence="2 3">NST_G2</strain>
    </source>
</reference>
<accession>A0A183TUA4</accession>
<feature type="region of interest" description="Disordered" evidence="1">
    <location>
        <begin position="54"/>
        <end position="73"/>
    </location>
</feature>
<gene>
    <name evidence="2" type="ORF">SSLN_LOCUS20052</name>
</gene>
<organism evidence="4">
    <name type="scientific">Schistocephalus solidus</name>
    <name type="common">Tapeworm</name>
    <dbReference type="NCBI Taxonomy" id="70667"/>
    <lineage>
        <taxon>Eukaryota</taxon>
        <taxon>Metazoa</taxon>
        <taxon>Spiralia</taxon>
        <taxon>Lophotrochozoa</taxon>
        <taxon>Platyhelminthes</taxon>
        <taxon>Cestoda</taxon>
        <taxon>Eucestoda</taxon>
        <taxon>Diphyllobothriidea</taxon>
        <taxon>Diphyllobothriidae</taxon>
        <taxon>Schistocephalus</taxon>
    </lineage>
</organism>
<dbReference type="Proteomes" id="UP000275846">
    <property type="component" value="Unassembled WGS sequence"/>
</dbReference>
<dbReference type="EMBL" id="UYSU01051934">
    <property type="protein sequence ID" value="VDM06438.1"/>
    <property type="molecule type" value="Genomic_DNA"/>
</dbReference>
<sequence length="123" mass="13071">MKTSGQGQQPSSKVEQIFAHGNAAFESMSASTSTLPGFCRPLNTTGERLGVFTEDHAQTDGPGNGLSDELDQSSDEWQSSTIDTSAVVDGDMQHNSSQSVDGRKIQRCRMAFSATELKALEGG</sequence>